<evidence type="ECO:0000313" key="2">
    <source>
        <dbReference type="EMBL" id="KAJ7421801.1"/>
    </source>
</evidence>
<accession>A0ABQ9DMX5</accession>
<proteinExistence type="predicted"/>
<organism evidence="2 3">
    <name type="scientific">Willisornis vidua</name>
    <name type="common">Xingu scale-backed antbird</name>
    <dbReference type="NCBI Taxonomy" id="1566151"/>
    <lineage>
        <taxon>Eukaryota</taxon>
        <taxon>Metazoa</taxon>
        <taxon>Chordata</taxon>
        <taxon>Craniata</taxon>
        <taxon>Vertebrata</taxon>
        <taxon>Euteleostomi</taxon>
        <taxon>Archelosauria</taxon>
        <taxon>Archosauria</taxon>
        <taxon>Dinosauria</taxon>
        <taxon>Saurischia</taxon>
        <taxon>Theropoda</taxon>
        <taxon>Coelurosauria</taxon>
        <taxon>Aves</taxon>
        <taxon>Neognathae</taxon>
        <taxon>Neoaves</taxon>
        <taxon>Telluraves</taxon>
        <taxon>Australaves</taxon>
        <taxon>Passeriformes</taxon>
        <taxon>Thamnophilidae</taxon>
        <taxon>Willisornis</taxon>
    </lineage>
</organism>
<feature type="region of interest" description="Disordered" evidence="1">
    <location>
        <begin position="1"/>
        <end position="68"/>
    </location>
</feature>
<comment type="caution">
    <text evidence="2">The sequence shown here is derived from an EMBL/GenBank/DDBJ whole genome shotgun (WGS) entry which is preliminary data.</text>
</comment>
<protein>
    <submittedName>
        <fullName evidence="2">Uncharacterized protein</fullName>
    </submittedName>
</protein>
<name>A0ABQ9DMX5_9PASS</name>
<reference evidence="2" key="1">
    <citation type="submission" date="2019-10" db="EMBL/GenBank/DDBJ databases">
        <authorList>
            <person name="Soares A.E.R."/>
            <person name="Aleixo A."/>
            <person name="Schneider P."/>
            <person name="Miyaki C.Y."/>
            <person name="Schneider M.P."/>
            <person name="Mello C."/>
            <person name="Vasconcelos A.T.R."/>
        </authorList>
    </citation>
    <scope>NUCLEOTIDE SEQUENCE</scope>
    <source>
        <tissue evidence="2">Muscle</tissue>
    </source>
</reference>
<evidence type="ECO:0000313" key="3">
    <source>
        <dbReference type="Proteomes" id="UP001145742"/>
    </source>
</evidence>
<feature type="compositionally biased region" description="Basic and acidic residues" evidence="1">
    <location>
        <begin position="38"/>
        <end position="47"/>
    </location>
</feature>
<gene>
    <name evidence="2" type="ORF">WISP_41123</name>
</gene>
<evidence type="ECO:0000256" key="1">
    <source>
        <dbReference type="SAM" id="MobiDB-lite"/>
    </source>
</evidence>
<sequence length="127" mass="14908">MAPSDYKLGVEGVHEQGTRLEDIRRPAEQNMNTGQSDPETKTLKELQEPEEEELMKTEGLNDPRTNSWGLEQGKLQKMLRIFFPHNPEDIMQKLSVGDGTYMDMEEWRKERDKETDFHVWKVQEDQA</sequence>
<feature type="compositionally biased region" description="Basic and acidic residues" evidence="1">
    <location>
        <begin position="12"/>
        <end position="27"/>
    </location>
</feature>
<keyword evidence="3" id="KW-1185">Reference proteome</keyword>
<dbReference type="EMBL" id="WHWB01033120">
    <property type="protein sequence ID" value="KAJ7421801.1"/>
    <property type="molecule type" value="Genomic_DNA"/>
</dbReference>
<dbReference type="Proteomes" id="UP001145742">
    <property type="component" value="Unassembled WGS sequence"/>
</dbReference>